<dbReference type="EMBL" id="CM023483">
    <property type="protein sequence ID" value="KAH6936555.1"/>
    <property type="molecule type" value="Genomic_DNA"/>
</dbReference>
<name>A0ACB7SPJ2_HYAAI</name>
<comment type="caution">
    <text evidence="1">The sequence shown here is derived from an EMBL/GenBank/DDBJ whole genome shotgun (WGS) entry which is preliminary data.</text>
</comment>
<protein>
    <submittedName>
        <fullName evidence="1">Uncharacterized protein</fullName>
    </submittedName>
</protein>
<evidence type="ECO:0000313" key="2">
    <source>
        <dbReference type="Proteomes" id="UP000821845"/>
    </source>
</evidence>
<proteinExistence type="predicted"/>
<organism evidence="1 2">
    <name type="scientific">Hyalomma asiaticum</name>
    <name type="common">Tick</name>
    <dbReference type="NCBI Taxonomy" id="266040"/>
    <lineage>
        <taxon>Eukaryota</taxon>
        <taxon>Metazoa</taxon>
        <taxon>Ecdysozoa</taxon>
        <taxon>Arthropoda</taxon>
        <taxon>Chelicerata</taxon>
        <taxon>Arachnida</taxon>
        <taxon>Acari</taxon>
        <taxon>Parasitiformes</taxon>
        <taxon>Ixodida</taxon>
        <taxon>Ixodoidea</taxon>
        <taxon>Ixodidae</taxon>
        <taxon>Hyalomminae</taxon>
        <taxon>Hyalomma</taxon>
    </lineage>
</organism>
<evidence type="ECO:0000313" key="1">
    <source>
        <dbReference type="EMBL" id="KAH6936555.1"/>
    </source>
</evidence>
<dbReference type="Proteomes" id="UP000821845">
    <property type="component" value="Chromosome 3"/>
</dbReference>
<sequence length="69" mass="8113">MSFGHELYVLRRSECPRSEFDCYDWMSLFGNVVKVGLSFISMAFDVLFIVQHYVLYRNGRVELPDQVDS</sequence>
<reference evidence="1" key="1">
    <citation type="submission" date="2020-05" db="EMBL/GenBank/DDBJ databases">
        <title>Large-scale comparative analyses of tick genomes elucidate their genetic diversity and vector capacities.</title>
        <authorList>
            <person name="Jia N."/>
            <person name="Wang J."/>
            <person name="Shi W."/>
            <person name="Du L."/>
            <person name="Sun Y."/>
            <person name="Zhan W."/>
            <person name="Jiang J."/>
            <person name="Wang Q."/>
            <person name="Zhang B."/>
            <person name="Ji P."/>
            <person name="Sakyi L.B."/>
            <person name="Cui X."/>
            <person name="Yuan T."/>
            <person name="Jiang B."/>
            <person name="Yang W."/>
            <person name="Lam T.T.-Y."/>
            <person name="Chang Q."/>
            <person name="Ding S."/>
            <person name="Wang X."/>
            <person name="Zhu J."/>
            <person name="Ruan X."/>
            <person name="Zhao L."/>
            <person name="Wei J."/>
            <person name="Que T."/>
            <person name="Du C."/>
            <person name="Cheng J."/>
            <person name="Dai P."/>
            <person name="Han X."/>
            <person name="Huang E."/>
            <person name="Gao Y."/>
            <person name="Liu J."/>
            <person name="Shao H."/>
            <person name="Ye R."/>
            <person name="Li L."/>
            <person name="Wei W."/>
            <person name="Wang X."/>
            <person name="Wang C."/>
            <person name="Yang T."/>
            <person name="Huo Q."/>
            <person name="Li W."/>
            <person name="Guo W."/>
            <person name="Chen H."/>
            <person name="Zhou L."/>
            <person name="Ni X."/>
            <person name="Tian J."/>
            <person name="Zhou Y."/>
            <person name="Sheng Y."/>
            <person name="Liu T."/>
            <person name="Pan Y."/>
            <person name="Xia L."/>
            <person name="Li J."/>
            <person name="Zhao F."/>
            <person name="Cao W."/>
        </authorList>
    </citation>
    <scope>NUCLEOTIDE SEQUENCE</scope>
    <source>
        <strain evidence="1">Hyas-2018</strain>
    </source>
</reference>
<gene>
    <name evidence="1" type="ORF">HPB50_019116</name>
</gene>
<keyword evidence="2" id="KW-1185">Reference proteome</keyword>
<accession>A0ACB7SPJ2</accession>